<name>A0ABR2TYI1_9ROSI</name>
<dbReference type="EMBL" id="JBBPBN010000004">
    <property type="protein sequence ID" value="KAK9042263.1"/>
    <property type="molecule type" value="Genomic_DNA"/>
</dbReference>
<protein>
    <recommendedName>
        <fullName evidence="1">RNase H type-1 domain-containing protein</fullName>
    </recommendedName>
</protein>
<dbReference type="InterPro" id="IPR002156">
    <property type="entry name" value="RNaseH_domain"/>
</dbReference>
<gene>
    <name evidence="2" type="ORF">V6N11_017340</name>
</gene>
<evidence type="ECO:0000259" key="1">
    <source>
        <dbReference type="Pfam" id="PF13456"/>
    </source>
</evidence>
<sequence>MRNEIVFEHKKVDVSQLFFVAKSRLAFWFKAKYPDSSISYEDIFTDPSLADRLKFLDKRRANFVSWSPPPSGALKLNVDGAVARHGKTSGVGGLLRNCEGKVLMSFSGQVGEDRLIVESDSSCAVEWVSFPNRCTGIYSALVKEISTLARSGSVLFQHTPRVCNIDADCLAKRGIG</sequence>
<dbReference type="CDD" id="cd06222">
    <property type="entry name" value="RNase_H_like"/>
    <property type="match status" value="1"/>
</dbReference>
<dbReference type="Pfam" id="PF13456">
    <property type="entry name" value="RVT_3"/>
    <property type="match status" value="1"/>
</dbReference>
<evidence type="ECO:0000313" key="2">
    <source>
        <dbReference type="EMBL" id="KAK9042263.1"/>
    </source>
</evidence>
<dbReference type="Proteomes" id="UP001396334">
    <property type="component" value="Unassembled WGS sequence"/>
</dbReference>
<dbReference type="Gene3D" id="3.30.420.10">
    <property type="entry name" value="Ribonuclease H-like superfamily/Ribonuclease H"/>
    <property type="match status" value="1"/>
</dbReference>
<dbReference type="InterPro" id="IPR053151">
    <property type="entry name" value="RNase_H-like"/>
</dbReference>
<keyword evidence="3" id="KW-1185">Reference proteome</keyword>
<dbReference type="InterPro" id="IPR012337">
    <property type="entry name" value="RNaseH-like_sf"/>
</dbReference>
<dbReference type="InterPro" id="IPR044730">
    <property type="entry name" value="RNase_H-like_dom_plant"/>
</dbReference>
<dbReference type="PANTHER" id="PTHR47723:SF19">
    <property type="entry name" value="POLYNUCLEOTIDYL TRANSFERASE, RIBONUCLEASE H-LIKE SUPERFAMILY PROTEIN"/>
    <property type="match status" value="1"/>
</dbReference>
<dbReference type="SUPFAM" id="SSF53098">
    <property type="entry name" value="Ribonuclease H-like"/>
    <property type="match status" value="1"/>
</dbReference>
<evidence type="ECO:0000313" key="3">
    <source>
        <dbReference type="Proteomes" id="UP001396334"/>
    </source>
</evidence>
<dbReference type="InterPro" id="IPR036397">
    <property type="entry name" value="RNaseH_sf"/>
</dbReference>
<comment type="caution">
    <text evidence="2">The sequence shown here is derived from an EMBL/GenBank/DDBJ whole genome shotgun (WGS) entry which is preliminary data.</text>
</comment>
<organism evidence="2 3">
    <name type="scientific">Hibiscus sabdariffa</name>
    <name type="common">roselle</name>
    <dbReference type="NCBI Taxonomy" id="183260"/>
    <lineage>
        <taxon>Eukaryota</taxon>
        <taxon>Viridiplantae</taxon>
        <taxon>Streptophyta</taxon>
        <taxon>Embryophyta</taxon>
        <taxon>Tracheophyta</taxon>
        <taxon>Spermatophyta</taxon>
        <taxon>Magnoliopsida</taxon>
        <taxon>eudicotyledons</taxon>
        <taxon>Gunneridae</taxon>
        <taxon>Pentapetalae</taxon>
        <taxon>rosids</taxon>
        <taxon>malvids</taxon>
        <taxon>Malvales</taxon>
        <taxon>Malvaceae</taxon>
        <taxon>Malvoideae</taxon>
        <taxon>Hibiscus</taxon>
    </lineage>
</organism>
<proteinExistence type="predicted"/>
<reference evidence="2 3" key="1">
    <citation type="journal article" date="2024" name="G3 (Bethesda)">
        <title>Genome assembly of Hibiscus sabdariffa L. provides insights into metabolisms of medicinal natural products.</title>
        <authorList>
            <person name="Kim T."/>
        </authorList>
    </citation>
    <scope>NUCLEOTIDE SEQUENCE [LARGE SCALE GENOMIC DNA]</scope>
    <source>
        <strain evidence="2">TK-2024</strain>
        <tissue evidence="2">Old leaves</tissue>
    </source>
</reference>
<feature type="domain" description="RNase H type-1" evidence="1">
    <location>
        <begin position="113"/>
        <end position="173"/>
    </location>
</feature>
<accession>A0ABR2TYI1</accession>
<dbReference type="PANTHER" id="PTHR47723">
    <property type="entry name" value="OS05G0353850 PROTEIN"/>
    <property type="match status" value="1"/>
</dbReference>